<keyword evidence="3" id="KW-0456">Lyase</keyword>
<dbReference type="Proteomes" id="UP000295064">
    <property type="component" value="Unassembled WGS sequence"/>
</dbReference>
<proteinExistence type="predicted"/>
<dbReference type="SUPFAM" id="SSF54593">
    <property type="entry name" value="Glyoxalase/Bleomycin resistance protein/Dihydroxybiphenyl dioxygenase"/>
    <property type="match status" value="1"/>
</dbReference>
<dbReference type="EMBL" id="SNWX01000015">
    <property type="protein sequence ID" value="TDO86100.1"/>
    <property type="molecule type" value="Genomic_DNA"/>
</dbReference>
<feature type="domain" description="VOC" evidence="2">
    <location>
        <begin position="8"/>
        <end position="128"/>
    </location>
</feature>
<evidence type="ECO:0000256" key="1">
    <source>
        <dbReference type="ARBA" id="ARBA00022723"/>
    </source>
</evidence>
<organism evidence="3 4">
    <name type="scientific">Halanaerobium saccharolyticum</name>
    <dbReference type="NCBI Taxonomy" id="43595"/>
    <lineage>
        <taxon>Bacteria</taxon>
        <taxon>Bacillati</taxon>
        <taxon>Bacillota</taxon>
        <taxon>Clostridia</taxon>
        <taxon>Halanaerobiales</taxon>
        <taxon>Halanaerobiaceae</taxon>
        <taxon>Halanaerobium</taxon>
    </lineage>
</organism>
<dbReference type="PROSITE" id="PS51819">
    <property type="entry name" value="VOC"/>
    <property type="match status" value="1"/>
</dbReference>
<evidence type="ECO:0000313" key="3">
    <source>
        <dbReference type="EMBL" id="TDO86100.1"/>
    </source>
</evidence>
<evidence type="ECO:0000259" key="2">
    <source>
        <dbReference type="PROSITE" id="PS51819"/>
    </source>
</evidence>
<dbReference type="PANTHER" id="PTHR43048:SF3">
    <property type="entry name" value="METHYLMALONYL-COA EPIMERASE, MITOCHONDRIAL"/>
    <property type="match status" value="1"/>
</dbReference>
<dbReference type="Gene3D" id="3.10.180.10">
    <property type="entry name" value="2,3-Dihydroxybiphenyl 1,2-Dioxygenase, domain 1"/>
    <property type="match status" value="1"/>
</dbReference>
<dbReference type="GO" id="GO:0046491">
    <property type="term" value="P:L-methylmalonyl-CoA metabolic process"/>
    <property type="evidence" value="ECO:0007669"/>
    <property type="project" value="TreeGrafter"/>
</dbReference>
<dbReference type="GO" id="GO:0046872">
    <property type="term" value="F:metal ion binding"/>
    <property type="evidence" value="ECO:0007669"/>
    <property type="project" value="UniProtKB-KW"/>
</dbReference>
<dbReference type="PANTHER" id="PTHR43048">
    <property type="entry name" value="METHYLMALONYL-COA EPIMERASE"/>
    <property type="match status" value="1"/>
</dbReference>
<sequence>MLKDLASGIQHVGIPTIDINKTVDFYQGLGFDLAFSTTDDSGNLDVAFLKLKNLVIETYQEGTELSQTGSINHIAIDVNDVEEVFKKLMEKNYDILDKEINFLPFWQNGVKFFTIKGPNNEQIEFSEML</sequence>
<accession>A0A4R6LQI2</accession>
<name>A0A4R6LQI2_9FIRM</name>
<dbReference type="AlphaFoldDB" id="A0A4R6LQI2"/>
<dbReference type="OrthoDB" id="371072at2"/>
<dbReference type="GO" id="GO:0016829">
    <property type="term" value="F:lyase activity"/>
    <property type="evidence" value="ECO:0007669"/>
    <property type="project" value="UniProtKB-KW"/>
</dbReference>
<gene>
    <name evidence="3" type="ORF">DFR79_11513</name>
</gene>
<dbReference type="InterPro" id="IPR004360">
    <property type="entry name" value="Glyas_Fos-R_dOase_dom"/>
</dbReference>
<keyword evidence="1" id="KW-0479">Metal-binding</keyword>
<evidence type="ECO:0000313" key="4">
    <source>
        <dbReference type="Proteomes" id="UP000295064"/>
    </source>
</evidence>
<dbReference type="InterPro" id="IPR037523">
    <property type="entry name" value="VOC_core"/>
</dbReference>
<keyword evidence="3" id="KW-0223">Dioxygenase</keyword>
<dbReference type="GO" id="GO:0004493">
    <property type="term" value="F:methylmalonyl-CoA epimerase activity"/>
    <property type="evidence" value="ECO:0007669"/>
    <property type="project" value="TreeGrafter"/>
</dbReference>
<dbReference type="RefSeq" id="WP_133515298.1">
    <property type="nucleotide sequence ID" value="NZ_SNWX01000015.1"/>
</dbReference>
<dbReference type="InterPro" id="IPR029068">
    <property type="entry name" value="Glyas_Bleomycin-R_OHBP_Dase"/>
</dbReference>
<protein>
    <submittedName>
        <fullName evidence="3">Catechol 2,3-dioxygenase-like lactoylglutathione lyase family enzyme</fullName>
    </submittedName>
</protein>
<dbReference type="InterPro" id="IPR051785">
    <property type="entry name" value="MMCE/EMCE_epimerase"/>
</dbReference>
<reference evidence="3 4" key="1">
    <citation type="submission" date="2019-03" db="EMBL/GenBank/DDBJ databases">
        <title>Subsurface microbial communities from deep shales in Ohio and West Virginia, USA.</title>
        <authorList>
            <person name="Wrighton K."/>
        </authorList>
    </citation>
    <scope>NUCLEOTIDE SEQUENCE [LARGE SCALE GENOMIC DNA]</scope>
    <source>
        <strain evidence="3 4">MA284_T2</strain>
    </source>
</reference>
<dbReference type="Pfam" id="PF00903">
    <property type="entry name" value="Glyoxalase"/>
    <property type="match status" value="1"/>
</dbReference>
<dbReference type="GO" id="GO:0051213">
    <property type="term" value="F:dioxygenase activity"/>
    <property type="evidence" value="ECO:0007669"/>
    <property type="project" value="UniProtKB-KW"/>
</dbReference>
<keyword evidence="3" id="KW-0560">Oxidoreductase</keyword>
<comment type="caution">
    <text evidence="3">The sequence shown here is derived from an EMBL/GenBank/DDBJ whole genome shotgun (WGS) entry which is preliminary data.</text>
</comment>